<dbReference type="InterPro" id="IPR015422">
    <property type="entry name" value="PyrdxlP-dep_Trfase_small"/>
</dbReference>
<dbReference type="SUPFAM" id="SSF53383">
    <property type="entry name" value="PLP-dependent transferases"/>
    <property type="match status" value="1"/>
</dbReference>
<comment type="similarity">
    <text evidence="5">Belongs to the class-II pyridoxal-phosphate-dependent aminotransferase family. MalY/PatB cystathionine beta-lyase subfamily.</text>
</comment>
<sequence>MDGGRGLDRTGTRSVKWLTAGVEQDAGRIPLGVADMDLPGFPALYTALRDRLDHHALGYTRADPAARELVARWYARRHAAAIDPDWVVLLPFGPRTAVRVLLEAASAGPGPRGPVLTPAPEYGGFAAVAGAAGRTVREIPLDRTGGGYRLALDEFADACRREPGAVVALSSPHNPTGRVWDAAELHALAAAAAGCGGLLISDEVHCEIVHPGHRHITAVHAAGEFARHTVVVHSVGKAFNVSGLADAFLLVPDAGLRRRVVATLEGFGFFEGGRLLGALAQQVALEHGEPWLRSLTAGLTDRRDLIVTRLADAVPGAVECVPEASFLLWLRGAAFAGTRPEGVAPDAGIREVLLAACGVELTDGAAFGAAGEGYARLNFALPEPALAEAADRIARFAEKRPGMRSGGR</sequence>
<dbReference type="GO" id="GO:0008483">
    <property type="term" value="F:transaminase activity"/>
    <property type="evidence" value="ECO:0007669"/>
    <property type="project" value="UniProtKB-KW"/>
</dbReference>
<dbReference type="InterPro" id="IPR004839">
    <property type="entry name" value="Aminotransferase_I/II_large"/>
</dbReference>
<evidence type="ECO:0000256" key="5">
    <source>
        <dbReference type="ARBA" id="ARBA00037974"/>
    </source>
</evidence>
<dbReference type="Proteomes" id="UP001614394">
    <property type="component" value="Unassembled WGS sequence"/>
</dbReference>
<keyword evidence="8" id="KW-1185">Reference proteome</keyword>
<evidence type="ECO:0000256" key="3">
    <source>
        <dbReference type="ARBA" id="ARBA00022898"/>
    </source>
</evidence>
<evidence type="ECO:0000313" key="7">
    <source>
        <dbReference type="EMBL" id="MFI9102055.1"/>
    </source>
</evidence>
<dbReference type="Gene3D" id="3.90.1150.10">
    <property type="entry name" value="Aspartate Aminotransferase, domain 1"/>
    <property type="match status" value="1"/>
</dbReference>
<keyword evidence="7" id="KW-0808">Transferase</keyword>
<comment type="caution">
    <text evidence="7">The sequence shown here is derived from an EMBL/GenBank/DDBJ whole genome shotgun (WGS) entry which is preliminary data.</text>
</comment>
<reference evidence="7 8" key="1">
    <citation type="submission" date="2024-10" db="EMBL/GenBank/DDBJ databases">
        <title>The Natural Products Discovery Center: Release of the First 8490 Sequenced Strains for Exploring Actinobacteria Biosynthetic Diversity.</title>
        <authorList>
            <person name="Kalkreuter E."/>
            <person name="Kautsar S.A."/>
            <person name="Yang D."/>
            <person name="Bader C.D."/>
            <person name="Teijaro C.N."/>
            <person name="Fluegel L."/>
            <person name="Davis C.M."/>
            <person name="Simpson J.R."/>
            <person name="Lauterbach L."/>
            <person name="Steele A.D."/>
            <person name="Gui C."/>
            <person name="Meng S."/>
            <person name="Li G."/>
            <person name="Viehrig K."/>
            <person name="Ye F."/>
            <person name="Su P."/>
            <person name="Kiefer A.F."/>
            <person name="Nichols A."/>
            <person name="Cepeda A.J."/>
            <person name="Yan W."/>
            <person name="Fan B."/>
            <person name="Jiang Y."/>
            <person name="Adhikari A."/>
            <person name="Zheng C.-J."/>
            <person name="Schuster L."/>
            <person name="Cowan T.M."/>
            <person name="Smanski M.J."/>
            <person name="Chevrette M.G."/>
            <person name="De Carvalho L.P.S."/>
            <person name="Shen B."/>
        </authorList>
    </citation>
    <scope>NUCLEOTIDE SEQUENCE [LARGE SCALE GENOMIC DNA]</scope>
    <source>
        <strain evidence="7 8">NPDC053399</strain>
    </source>
</reference>
<dbReference type="EC" id="4.4.1.13" evidence="2"/>
<dbReference type="CDD" id="cd00609">
    <property type="entry name" value="AAT_like"/>
    <property type="match status" value="1"/>
</dbReference>
<dbReference type="Gene3D" id="3.40.640.10">
    <property type="entry name" value="Type I PLP-dependent aspartate aminotransferase-like (Major domain)"/>
    <property type="match status" value="1"/>
</dbReference>
<evidence type="ECO:0000259" key="6">
    <source>
        <dbReference type="Pfam" id="PF00155"/>
    </source>
</evidence>
<evidence type="ECO:0000256" key="2">
    <source>
        <dbReference type="ARBA" id="ARBA00012224"/>
    </source>
</evidence>
<keyword evidence="3" id="KW-0663">Pyridoxal phosphate</keyword>
<evidence type="ECO:0000256" key="4">
    <source>
        <dbReference type="ARBA" id="ARBA00023239"/>
    </source>
</evidence>
<dbReference type="InterPro" id="IPR015421">
    <property type="entry name" value="PyrdxlP-dep_Trfase_major"/>
</dbReference>
<gene>
    <name evidence="7" type="ORF">ACIGXA_16180</name>
</gene>
<keyword evidence="7" id="KW-0032">Aminotransferase</keyword>
<evidence type="ECO:0000313" key="8">
    <source>
        <dbReference type="Proteomes" id="UP001614394"/>
    </source>
</evidence>
<organism evidence="7 8">
    <name type="scientific">Streptomyces fildesensis</name>
    <dbReference type="NCBI Taxonomy" id="375757"/>
    <lineage>
        <taxon>Bacteria</taxon>
        <taxon>Bacillati</taxon>
        <taxon>Actinomycetota</taxon>
        <taxon>Actinomycetes</taxon>
        <taxon>Kitasatosporales</taxon>
        <taxon>Streptomycetaceae</taxon>
        <taxon>Streptomyces</taxon>
    </lineage>
</organism>
<evidence type="ECO:0000256" key="1">
    <source>
        <dbReference type="ARBA" id="ARBA00001933"/>
    </source>
</evidence>
<dbReference type="InterPro" id="IPR015424">
    <property type="entry name" value="PyrdxlP-dep_Trfase"/>
</dbReference>
<proteinExistence type="inferred from homology"/>
<accession>A0ABW8C6K0</accession>
<dbReference type="PANTHER" id="PTHR43525:SF1">
    <property type="entry name" value="PROTEIN MALY"/>
    <property type="match status" value="1"/>
</dbReference>
<dbReference type="Pfam" id="PF00155">
    <property type="entry name" value="Aminotran_1_2"/>
    <property type="match status" value="1"/>
</dbReference>
<protein>
    <recommendedName>
        <fullName evidence="2">cysteine-S-conjugate beta-lyase</fullName>
        <ecNumber evidence="2">4.4.1.13</ecNumber>
    </recommendedName>
</protein>
<dbReference type="EMBL" id="JBITYG010000004">
    <property type="protein sequence ID" value="MFI9102055.1"/>
    <property type="molecule type" value="Genomic_DNA"/>
</dbReference>
<dbReference type="InterPro" id="IPR051798">
    <property type="entry name" value="Class-II_PLP-Dep_Aminotrans"/>
</dbReference>
<name>A0ABW8C6K0_9ACTN</name>
<dbReference type="RefSeq" id="WP_399649189.1">
    <property type="nucleotide sequence ID" value="NZ_JBITYG010000004.1"/>
</dbReference>
<keyword evidence="4" id="KW-0456">Lyase</keyword>
<dbReference type="PANTHER" id="PTHR43525">
    <property type="entry name" value="PROTEIN MALY"/>
    <property type="match status" value="1"/>
</dbReference>
<feature type="domain" description="Aminotransferase class I/classII large" evidence="6">
    <location>
        <begin position="30"/>
        <end position="393"/>
    </location>
</feature>
<comment type="cofactor">
    <cofactor evidence="1">
        <name>pyridoxal 5'-phosphate</name>
        <dbReference type="ChEBI" id="CHEBI:597326"/>
    </cofactor>
</comment>